<dbReference type="GeneID" id="92084375"/>
<sequence>MSRTGLTRVKEHVLSNPARLHFVSVVGNIVTKYQVGLLPTGTFPGVRCVLPTKVIPIQVGTRVVSDFDIIPRSPLVELDIDNRVSQSNGSSWCLGLEVQKPCNVFDIIQHGRLLWRDGRAESVAFCCRHPIDVAGADANAPDMEASIIIAMLADDDWCPVDELGSGRVSQGLRVLDNPQCITPG</sequence>
<accession>A0ABR1PSL0</accession>
<dbReference type="RefSeq" id="XP_066692402.1">
    <property type="nucleotide sequence ID" value="XM_066851313.1"/>
</dbReference>
<name>A0ABR1PSL0_9PEZI</name>
<organism evidence="1 2">
    <name type="scientific">Apiospora aurea</name>
    <dbReference type="NCBI Taxonomy" id="335848"/>
    <lineage>
        <taxon>Eukaryota</taxon>
        <taxon>Fungi</taxon>
        <taxon>Dikarya</taxon>
        <taxon>Ascomycota</taxon>
        <taxon>Pezizomycotina</taxon>
        <taxon>Sordariomycetes</taxon>
        <taxon>Xylariomycetidae</taxon>
        <taxon>Amphisphaeriales</taxon>
        <taxon>Apiosporaceae</taxon>
        <taxon>Apiospora</taxon>
    </lineage>
</organism>
<reference evidence="1 2" key="1">
    <citation type="submission" date="2023-01" db="EMBL/GenBank/DDBJ databases">
        <title>Analysis of 21 Apiospora genomes using comparative genomics revels a genus with tremendous synthesis potential of carbohydrate active enzymes and secondary metabolites.</title>
        <authorList>
            <person name="Sorensen T."/>
        </authorList>
    </citation>
    <scope>NUCLEOTIDE SEQUENCE [LARGE SCALE GENOMIC DNA]</scope>
    <source>
        <strain evidence="1 2">CBS 24483</strain>
    </source>
</reference>
<evidence type="ECO:0000313" key="1">
    <source>
        <dbReference type="EMBL" id="KAK7936653.1"/>
    </source>
</evidence>
<gene>
    <name evidence="1" type="ORF">PG986_015091</name>
</gene>
<proteinExistence type="predicted"/>
<keyword evidence="2" id="KW-1185">Reference proteome</keyword>
<dbReference type="EMBL" id="JAQQWE010000011">
    <property type="protein sequence ID" value="KAK7936653.1"/>
    <property type="molecule type" value="Genomic_DNA"/>
</dbReference>
<protein>
    <submittedName>
        <fullName evidence="1">Uncharacterized protein</fullName>
    </submittedName>
</protein>
<dbReference type="Proteomes" id="UP001391051">
    <property type="component" value="Unassembled WGS sequence"/>
</dbReference>
<comment type="caution">
    <text evidence="1">The sequence shown here is derived from an EMBL/GenBank/DDBJ whole genome shotgun (WGS) entry which is preliminary data.</text>
</comment>
<evidence type="ECO:0000313" key="2">
    <source>
        <dbReference type="Proteomes" id="UP001391051"/>
    </source>
</evidence>